<name>A0A183I1I6_9BILA</name>
<evidence type="ECO:0000256" key="2">
    <source>
        <dbReference type="SAM" id="Phobius"/>
    </source>
</evidence>
<feature type="domain" description="Endoplasmic reticulum vesicle transporter C-terminal" evidence="3">
    <location>
        <begin position="219"/>
        <end position="390"/>
    </location>
</feature>
<evidence type="ECO:0000313" key="5">
    <source>
        <dbReference type="Proteomes" id="UP000267606"/>
    </source>
</evidence>
<organism evidence="6">
    <name type="scientific">Onchocerca flexuosa</name>
    <dbReference type="NCBI Taxonomy" id="387005"/>
    <lineage>
        <taxon>Eukaryota</taxon>
        <taxon>Metazoa</taxon>
        <taxon>Ecdysozoa</taxon>
        <taxon>Nematoda</taxon>
        <taxon>Chromadorea</taxon>
        <taxon>Rhabditida</taxon>
        <taxon>Spirurina</taxon>
        <taxon>Spiruromorpha</taxon>
        <taxon>Filarioidea</taxon>
        <taxon>Onchocercidae</taxon>
        <taxon>Onchocerca</taxon>
    </lineage>
</organism>
<feature type="compositionally biased region" description="Basic and acidic residues" evidence="1">
    <location>
        <begin position="193"/>
        <end position="212"/>
    </location>
</feature>
<gene>
    <name evidence="4" type="ORF">OFLC_LOCUS13598</name>
</gene>
<evidence type="ECO:0000259" key="3">
    <source>
        <dbReference type="Pfam" id="PF07970"/>
    </source>
</evidence>
<dbReference type="GO" id="GO:0030134">
    <property type="term" value="C:COPII-coated ER to Golgi transport vesicle"/>
    <property type="evidence" value="ECO:0007669"/>
    <property type="project" value="TreeGrafter"/>
</dbReference>
<accession>A0A183I1I6</accession>
<feature type="transmembrane region" description="Helical" evidence="2">
    <location>
        <begin position="61"/>
        <end position="82"/>
    </location>
</feature>
<proteinExistence type="predicted"/>
<dbReference type="InterPro" id="IPR012936">
    <property type="entry name" value="Erv_C"/>
</dbReference>
<dbReference type="Pfam" id="PF07970">
    <property type="entry name" value="COPIIcoated_ERV"/>
    <property type="match status" value="1"/>
</dbReference>
<dbReference type="AlphaFoldDB" id="A0A183I1I6"/>
<dbReference type="InterPro" id="IPR045888">
    <property type="entry name" value="Erv"/>
</dbReference>
<reference evidence="6" key="1">
    <citation type="submission" date="2016-06" db="UniProtKB">
        <authorList>
            <consortium name="WormBaseParasite"/>
        </authorList>
    </citation>
    <scope>IDENTIFICATION</scope>
</reference>
<keyword evidence="2" id="KW-0812">Transmembrane</keyword>
<evidence type="ECO:0000313" key="6">
    <source>
        <dbReference type="WBParaSite" id="OFLC_0001359901-mRNA-1"/>
    </source>
</evidence>
<dbReference type="GO" id="GO:0006888">
    <property type="term" value="P:endoplasmic reticulum to Golgi vesicle-mediated transport"/>
    <property type="evidence" value="ECO:0007669"/>
    <property type="project" value="TreeGrafter"/>
</dbReference>
<sequence>MSSLLTGTTLRQRRPVQEVVRDFDAFNKTVDEVSEEKRATGGFLAIPKKQRFVTHSCRSSFLDLTLHVASLSFIIIAVLVFGELRNYFYGEEGHYYRFSVDTAYSEHPELELDIIVATPCTNLMAHLTGTASNEFNSVSEFKHDPTRFEFTEKEAMYWNELKKVQRRSKEGTTLFKSLDEMTFVSGRVEEGLKTEAETKQREEAHAIQLERKKNPKQSMDSNSEKNEGTACRIHGRMRVNKVKGDSFVVSTGKGLGIDGIFAHFGGISNPGNVSHRIERFNFGPRIYGLVTPLAGIEQISETGVDEFRYFLKIVPTRIYHSGLFGGSTLTYQYSVTFMKKTPKKDVHKHAAIIIHYEFAATVIEVRRIQSSLLQLLVRLCSAVGGVFATSIVLNSICVRVSTVWISTSKRMKKIRPIDRHLEIVQPGIVIDT</sequence>
<keyword evidence="2" id="KW-0472">Membrane</keyword>
<evidence type="ECO:0000313" key="4">
    <source>
        <dbReference type="EMBL" id="VDP14176.1"/>
    </source>
</evidence>
<reference evidence="4 5" key="2">
    <citation type="submission" date="2018-11" db="EMBL/GenBank/DDBJ databases">
        <authorList>
            <consortium name="Pathogen Informatics"/>
        </authorList>
    </citation>
    <scope>NUCLEOTIDE SEQUENCE [LARGE SCALE GENOMIC DNA]</scope>
</reference>
<dbReference type="PANTHER" id="PTHR10984:SF30">
    <property type="entry name" value="ENDOPLASMIC RETICULUM-GOLGI INTERMEDIATE COMPARTMENT PROTEIN 2"/>
    <property type="match status" value="1"/>
</dbReference>
<evidence type="ECO:0000256" key="1">
    <source>
        <dbReference type="SAM" id="MobiDB-lite"/>
    </source>
</evidence>
<dbReference type="PANTHER" id="PTHR10984">
    <property type="entry name" value="ENDOPLASMIC RETICULUM-GOLGI INTERMEDIATE COMPARTMENT PROTEIN"/>
    <property type="match status" value="1"/>
</dbReference>
<dbReference type="EMBL" id="UZAJ01040285">
    <property type="protein sequence ID" value="VDP14176.1"/>
    <property type="molecule type" value="Genomic_DNA"/>
</dbReference>
<dbReference type="GO" id="GO:0005783">
    <property type="term" value="C:endoplasmic reticulum"/>
    <property type="evidence" value="ECO:0007669"/>
    <property type="project" value="TreeGrafter"/>
</dbReference>
<feature type="transmembrane region" description="Helical" evidence="2">
    <location>
        <begin position="375"/>
        <end position="405"/>
    </location>
</feature>
<protein>
    <submittedName>
        <fullName evidence="6">COPIIcoated_ERV domain-containing protein</fullName>
    </submittedName>
</protein>
<dbReference type="GO" id="GO:0006890">
    <property type="term" value="P:retrograde vesicle-mediated transport, Golgi to endoplasmic reticulum"/>
    <property type="evidence" value="ECO:0007669"/>
    <property type="project" value="TreeGrafter"/>
</dbReference>
<dbReference type="GO" id="GO:0016020">
    <property type="term" value="C:membrane"/>
    <property type="evidence" value="ECO:0007669"/>
    <property type="project" value="TreeGrafter"/>
</dbReference>
<dbReference type="Proteomes" id="UP000267606">
    <property type="component" value="Unassembled WGS sequence"/>
</dbReference>
<dbReference type="WBParaSite" id="OFLC_0001359901-mRNA-1">
    <property type="protein sequence ID" value="OFLC_0001359901-mRNA-1"/>
    <property type="gene ID" value="OFLC_0001359901"/>
</dbReference>
<dbReference type="STRING" id="387005.A0A183I1I6"/>
<feature type="region of interest" description="Disordered" evidence="1">
    <location>
        <begin position="193"/>
        <end position="229"/>
    </location>
</feature>
<keyword evidence="5" id="KW-1185">Reference proteome</keyword>
<keyword evidence="2" id="KW-1133">Transmembrane helix</keyword>